<proteinExistence type="inferred from homology"/>
<accession>A0A9E6ZX28</accession>
<evidence type="ECO:0000256" key="4">
    <source>
        <dbReference type="ARBA" id="ARBA00079400"/>
    </source>
</evidence>
<evidence type="ECO:0000256" key="1">
    <source>
        <dbReference type="ARBA" id="ARBA00023235"/>
    </source>
</evidence>
<dbReference type="InterPro" id="IPR029767">
    <property type="entry name" value="WecB-like"/>
</dbReference>
<dbReference type="InterPro" id="IPR003331">
    <property type="entry name" value="UDP_GlcNAc_Epimerase_2_dom"/>
</dbReference>
<dbReference type="Pfam" id="PF02350">
    <property type="entry name" value="Epimerase_2"/>
    <property type="match status" value="1"/>
</dbReference>
<dbReference type="CDD" id="cd03786">
    <property type="entry name" value="GTB_UDP-GlcNAc_2-Epimerase"/>
    <property type="match status" value="1"/>
</dbReference>
<dbReference type="OrthoDB" id="9803238at2"/>
<evidence type="ECO:0000313" key="8">
    <source>
        <dbReference type="Proteomes" id="UP000829401"/>
    </source>
</evidence>
<name>A0A9E6ZX28_ALIAG</name>
<keyword evidence="8" id="KW-1185">Reference proteome</keyword>
<dbReference type="PANTHER" id="PTHR43174">
    <property type="entry name" value="UDP-N-ACETYLGLUCOSAMINE 2-EPIMERASE"/>
    <property type="match status" value="1"/>
</dbReference>
<dbReference type="Proteomes" id="UP000829401">
    <property type="component" value="Chromosome"/>
</dbReference>
<reference evidence="8" key="1">
    <citation type="journal article" date="2022" name="G3 (Bethesda)">
        <title>Unveiling the complete genome sequence of Alicyclobacillus acidoterrestris DSM 3922T, a taint-producing strain.</title>
        <authorList>
            <person name="Leonardo I.C."/>
            <person name="Barreto Crespo M.T."/>
            <person name="Gaspar F.B."/>
        </authorList>
    </citation>
    <scope>NUCLEOTIDE SEQUENCE [LARGE SCALE GENOMIC DNA]</scope>
    <source>
        <strain evidence="8">DSM 3922</strain>
    </source>
</reference>
<organism evidence="7 8">
    <name type="scientific">Alicyclobacillus acidoterrestris (strain ATCC 49025 / DSM 3922 / CIP 106132 / NCIMB 13137 / GD3B)</name>
    <dbReference type="NCBI Taxonomy" id="1356854"/>
    <lineage>
        <taxon>Bacteria</taxon>
        <taxon>Bacillati</taxon>
        <taxon>Bacillota</taxon>
        <taxon>Bacilli</taxon>
        <taxon>Bacillales</taxon>
        <taxon>Alicyclobacillaceae</taxon>
        <taxon>Alicyclobacillus</taxon>
    </lineage>
</organism>
<dbReference type="SUPFAM" id="SSF53756">
    <property type="entry name" value="UDP-Glycosyltransferase/glycogen phosphorylase"/>
    <property type="match status" value="1"/>
</dbReference>
<dbReference type="KEGG" id="aaco:K1I37_02850"/>
<evidence type="ECO:0000256" key="5">
    <source>
        <dbReference type="RuleBase" id="RU003513"/>
    </source>
</evidence>
<feature type="domain" description="UDP-N-acetylglucosamine 2-epimerase" evidence="6">
    <location>
        <begin position="18"/>
        <end position="358"/>
    </location>
</feature>
<dbReference type="RefSeq" id="WP_031218762.1">
    <property type="nucleotide sequence ID" value="NZ_AURB01000136.1"/>
</dbReference>
<evidence type="ECO:0000256" key="3">
    <source>
        <dbReference type="ARBA" id="ARBA00038858"/>
    </source>
</evidence>
<dbReference type="NCBIfam" id="TIGR00236">
    <property type="entry name" value="wecB"/>
    <property type="match status" value="1"/>
</dbReference>
<protein>
    <recommendedName>
        <fullName evidence="3">UDP-N-acetylglucosamine 2-epimerase (non-hydrolyzing)</fullName>
        <ecNumber evidence="3">5.1.3.14</ecNumber>
    </recommendedName>
    <alternativeName>
        <fullName evidence="4">UDP-GlcNAc-2-epimerase</fullName>
    </alternativeName>
</protein>
<gene>
    <name evidence="7" type="primary">wecB</name>
    <name evidence="7" type="ORF">K1I37_02850</name>
</gene>
<dbReference type="PANTHER" id="PTHR43174:SF2">
    <property type="entry name" value="UDP-N-ACETYLGLUCOSAMINE 2-EPIMERASE"/>
    <property type="match status" value="1"/>
</dbReference>
<evidence type="ECO:0000313" key="7">
    <source>
        <dbReference type="EMBL" id="UNO50734.1"/>
    </source>
</evidence>
<evidence type="ECO:0000259" key="6">
    <source>
        <dbReference type="Pfam" id="PF02350"/>
    </source>
</evidence>
<keyword evidence="1 5" id="KW-0413">Isomerase</keyword>
<dbReference type="AlphaFoldDB" id="A0A9E6ZX28"/>
<dbReference type="FunFam" id="3.40.50.2000:FF:000043">
    <property type="entry name" value="UDP-N-acetylglucosamine 2-epimerase"/>
    <property type="match status" value="1"/>
</dbReference>
<dbReference type="Gene3D" id="3.40.50.2000">
    <property type="entry name" value="Glycogen Phosphorylase B"/>
    <property type="match status" value="2"/>
</dbReference>
<dbReference type="EMBL" id="CP080467">
    <property type="protein sequence ID" value="UNO50734.1"/>
    <property type="molecule type" value="Genomic_DNA"/>
</dbReference>
<dbReference type="EC" id="5.1.3.14" evidence="3"/>
<comment type="similarity">
    <text evidence="2 5">Belongs to the UDP-N-acetylglucosamine 2-epimerase family.</text>
</comment>
<evidence type="ECO:0000256" key="2">
    <source>
        <dbReference type="ARBA" id="ARBA00038209"/>
    </source>
</evidence>
<sequence length="382" mass="42186">MTVFGTRPEAVKMAPLVRALDAHPEIESIVCVTAQHREMLDQVLEVFGVQPDVDLDIMEPHQSLAKITTKALTGLDSALAEHKPDVVLVHGDTTTTFAAALAAFYQQIAIGHVEAGLRTYNKYSPFPEEMNRQLADVLCDLFFAPTDLSAQNLLNEGRAKQAIFVTGNTAIDAMRTTVKETYHHPVLDAFPQGSRMIYMTSHRRENWGEKLAQICRAARQIVEAHEDVELVYPVHLNPTVRDTVFTILDGHPRIHLLDPLGIVDNHNFMARATLILTDSGGIQEEAPSLGVPVLVLRDTTERPEGIEAGTLKLVGTDEATIVAEANRLLTDSAAYDDMAGRKNPYGDGRASDRIVQAILHHFGRGEAPAPFRYQESDRLFRA</sequence>
<dbReference type="GO" id="GO:0008761">
    <property type="term" value="F:UDP-N-acetylglucosamine 2-epimerase activity"/>
    <property type="evidence" value="ECO:0007669"/>
    <property type="project" value="UniProtKB-EC"/>
</dbReference>